<dbReference type="GO" id="GO:0070830">
    <property type="term" value="P:bicellular tight junction assembly"/>
    <property type="evidence" value="ECO:0000318"/>
    <property type="project" value="GO_Central"/>
</dbReference>
<dbReference type="PANTHER" id="PTHR10671">
    <property type="entry name" value="EPITHELIAL MEMBRANE PROTEIN-RELATED"/>
    <property type="match status" value="1"/>
</dbReference>
<dbReference type="RefSeq" id="XP_035679714.1">
    <property type="nucleotide sequence ID" value="XM_035823821.1"/>
</dbReference>
<evidence type="ECO:0000256" key="4">
    <source>
        <dbReference type="ARBA" id="ARBA00023136"/>
    </source>
</evidence>
<dbReference type="EMBL" id="GG666571">
    <property type="protein sequence ID" value="EEN53749.1"/>
    <property type="molecule type" value="Genomic_DNA"/>
</dbReference>
<dbReference type="Proteomes" id="UP000001554">
    <property type="component" value="Chromosome 6"/>
</dbReference>
<evidence type="ECO:0000313" key="7">
    <source>
        <dbReference type="Proteomes" id="UP000001554"/>
    </source>
</evidence>
<accession>C3Z150</accession>
<evidence type="ECO:0000256" key="3">
    <source>
        <dbReference type="ARBA" id="ARBA00022989"/>
    </source>
</evidence>
<keyword evidence="4 5" id="KW-0472">Membrane</keyword>
<feature type="transmembrane region" description="Helical" evidence="5">
    <location>
        <begin position="106"/>
        <end position="129"/>
    </location>
</feature>
<name>C3Z150_BRAFL</name>
<dbReference type="GO" id="GO:0005886">
    <property type="term" value="C:plasma membrane"/>
    <property type="evidence" value="ECO:0000318"/>
    <property type="project" value="GO_Central"/>
</dbReference>
<proteinExistence type="predicted"/>
<dbReference type="OMA" id="GAIMIVE"/>
<sequence>MNLLLAGGIGSSVLGTVLYVVGIATPAWLSAEQQGKKLEMGLWEICGVSSGVWACISYPDISRLSGAVHATRAFAIIGSLLLFAGVSLVGFAAMKNIININLNINIFKKIGGALIITGGICGVLAAGIFTGDSSALTHGLPAPFGYSIYLTWAQAVFTLGGGAVIIAAARQSQQEDEIPVLSD</sequence>
<feature type="transmembrane region" description="Helical" evidence="5">
    <location>
        <begin position="73"/>
        <end position="94"/>
    </location>
</feature>
<dbReference type="GO" id="GO:0005923">
    <property type="term" value="C:bicellular tight junction"/>
    <property type="evidence" value="ECO:0000318"/>
    <property type="project" value="GO_Central"/>
</dbReference>
<feature type="transmembrane region" description="Helical" evidence="5">
    <location>
        <begin position="6"/>
        <end position="29"/>
    </location>
</feature>
<evidence type="ECO:0000256" key="2">
    <source>
        <dbReference type="ARBA" id="ARBA00022692"/>
    </source>
</evidence>
<evidence type="ECO:0000313" key="8">
    <source>
        <dbReference type="RefSeq" id="XP_035679714.1"/>
    </source>
</evidence>
<dbReference type="AlphaFoldDB" id="C3Z150"/>
<keyword evidence="2 5" id="KW-0812">Transmembrane</keyword>
<dbReference type="InterPro" id="IPR050579">
    <property type="entry name" value="PMP-22/EMP/MP20-like"/>
</dbReference>
<evidence type="ECO:0000256" key="5">
    <source>
        <dbReference type="SAM" id="Phobius"/>
    </source>
</evidence>
<reference evidence="7" key="2">
    <citation type="journal article" date="2020" name="Nat. Ecol. Evol.">
        <title>Deeply conserved synteny resolves early events in vertebrate evolution.</title>
        <authorList>
            <person name="Simakov O."/>
            <person name="Marletaz F."/>
            <person name="Yue J.X."/>
            <person name="O'Connell B."/>
            <person name="Jenkins J."/>
            <person name="Brandt A."/>
            <person name="Calef R."/>
            <person name="Tung C.H."/>
            <person name="Huang T.K."/>
            <person name="Schmutz J."/>
            <person name="Satoh N."/>
            <person name="Yu J.K."/>
            <person name="Putnam N.H."/>
            <person name="Green R.E."/>
            <person name="Rokhsar D.S."/>
        </authorList>
    </citation>
    <scope>NUCLEOTIDE SEQUENCE [LARGE SCALE GENOMIC DNA]</scope>
    <source>
        <strain evidence="7">S238N-H82</strain>
    </source>
</reference>
<dbReference type="OrthoDB" id="10025519at2759"/>
<evidence type="ECO:0000313" key="6">
    <source>
        <dbReference type="EMBL" id="EEN53749.1"/>
    </source>
</evidence>
<reference evidence="6" key="1">
    <citation type="journal article" date="2008" name="Nature">
        <title>The amphioxus genome and the evolution of the chordate karyotype.</title>
        <authorList>
            <consortium name="US DOE Joint Genome Institute (JGI-PGF)"/>
            <person name="Putnam N.H."/>
            <person name="Butts T."/>
            <person name="Ferrier D.E.K."/>
            <person name="Furlong R.F."/>
            <person name="Hellsten U."/>
            <person name="Kawashima T."/>
            <person name="Robinson-Rechavi M."/>
            <person name="Shoguchi E."/>
            <person name="Terry A."/>
            <person name="Yu J.-K."/>
            <person name="Benito-Gutierrez E.L."/>
            <person name="Dubchak I."/>
            <person name="Garcia-Fernandez J."/>
            <person name="Gibson-Brown J.J."/>
            <person name="Grigoriev I.V."/>
            <person name="Horton A.C."/>
            <person name="de Jong P.J."/>
            <person name="Jurka J."/>
            <person name="Kapitonov V.V."/>
            <person name="Kohara Y."/>
            <person name="Kuroki Y."/>
            <person name="Lindquist E."/>
            <person name="Lucas S."/>
            <person name="Osoegawa K."/>
            <person name="Pennacchio L.A."/>
            <person name="Salamov A.A."/>
            <person name="Satou Y."/>
            <person name="Sauka-Spengler T."/>
            <person name="Schmutz J."/>
            <person name="Shin-I T."/>
            <person name="Toyoda A."/>
            <person name="Bronner-Fraser M."/>
            <person name="Fujiyama A."/>
            <person name="Holland L.Z."/>
            <person name="Holland P.W.H."/>
            <person name="Satoh N."/>
            <person name="Rokhsar D.S."/>
        </authorList>
    </citation>
    <scope>NUCLEOTIDE SEQUENCE [LARGE SCALE GENOMIC DNA]</scope>
    <source>
        <strain evidence="6">S238N-H82</strain>
        <tissue evidence="6">Testes</tissue>
    </source>
</reference>
<organism>
    <name type="scientific">Branchiostoma floridae</name>
    <name type="common">Florida lancelet</name>
    <name type="synonym">Amphioxus</name>
    <dbReference type="NCBI Taxonomy" id="7739"/>
    <lineage>
        <taxon>Eukaryota</taxon>
        <taxon>Metazoa</taxon>
        <taxon>Chordata</taxon>
        <taxon>Cephalochordata</taxon>
        <taxon>Leptocardii</taxon>
        <taxon>Amphioxiformes</taxon>
        <taxon>Branchiostomatidae</taxon>
        <taxon>Branchiostoma</taxon>
    </lineage>
</organism>
<dbReference type="GeneID" id="118418028"/>
<dbReference type="Pfam" id="PF00822">
    <property type="entry name" value="PMP22_Claudin"/>
    <property type="match status" value="1"/>
</dbReference>
<dbReference type="GO" id="GO:0007155">
    <property type="term" value="P:cell adhesion"/>
    <property type="evidence" value="ECO:0000318"/>
    <property type="project" value="GO_Central"/>
</dbReference>
<dbReference type="FunFam" id="1.20.140.150:FF:000069">
    <property type="entry name" value="Uncharacterized protein"/>
    <property type="match status" value="1"/>
</dbReference>
<dbReference type="InterPro" id="IPR004031">
    <property type="entry name" value="PMP22/EMP/MP20/Claudin"/>
</dbReference>
<reference evidence="8" key="3">
    <citation type="submission" date="2025-04" db="UniProtKB">
        <authorList>
            <consortium name="RefSeq"/>
        </authorList>
    </citation>
    <scope>IDENTIFICATION</scope>
    <source>
        <strain evidence="8">S238N-H82</strain>
        <tissue evidence="8">Testes</tissue>
    </source>
</reference>
<keyword evidence="3 5" id="KW-1133">Transmembrane helix</keyword>
<dbReference type="PANTHER" id="PTHR10671:SF34">
    <property type="entry name" value="PROTEIN NKG7"/>
    <property type="match status" value="1"/>
</dbReference>
<protein>
    <submittedName>
        <fullName evidence="8">Claudin-11-like</fullName>
    </submittedName>
</protein>
<gene>
    <name evidence="8" type="primary">LOC118418028</name>
    <name evidence="6" type="ORF">BRAFLDRAFT_77360</name>
</gene>
<dbReference type="KEGG" id="bfo:118418028"/>
<dbReference type="InParanoid" id="C3Z150"/>
<feature type="transmembrane region" description="Helical" evidence="5">
    <location>
        <begin position="149"/>
        <end position="169"/>
    </location>
</feature>
<dbReference type="Gene3D" id="1.20.140.150">
    <property type="match status" value="1"/>
</dbReference>
<keyword evidence="7" id="KW-1185">Reference proteome</keyword>
<comment type="subcellular location">
    <subcellularLocation>
        <location evidence="1">Membrane</location>
        <topology evidence="1">Multi-pass membrane protein</topology>
    </subcellularLocation>
</comment>
<evidence type="ECO:0000256" key="1">
    <source>
        <dbReference type="ARBA" id="ARBA00004141"/>
    </source>
</evidence>